<keyword evidence="4" id="KW-0238">DNA-binding</keyword>
<evidence type="ECO:0000256" key="5">
    <source>
        <dbReference type="ARBA" id="ARBA00023163"/>
    </source>
</evidence>
<dbReference type="Proteomes" id="UP000784435">
    <property type="component" value="Unassembled WGS sequence"/>
</dbReference>
<dbReference type="InterPro" id="IPR007627">
    <property type="entry name" value="RNA_pol_sigma70_r2"/>
</dbReference>
<dbReference type="Pfam" id="PF08281">
    <property type="entry name" value="Sigma70_r4_2"/>
    <property type="match status" value="1"/>
</dbReference>
<evidence type="ECO:0000259" key="8">
    <source>
        <dbReference type="Pfam" id="PF08281"/>
    </source>
</evidence>
<comment type="similarity">
    <text evidence="1">Belongs to the sigma-70 factor family. ECF subfamily.</text>
</comment>
<keyword evidence="3" id="KW-0731">Sigma factor</keyword>
<dbReference type="GO" id="GO:0006352">
    <property type="term" value="P:DNA-templated transcription initiation"/>
    <property type="evidence" value="ECO:0007669"/>
    <property type="project" value="InterPro"/>
</dbReference>
<protein>
    <submittedName>
        <fullName evidence="9">Sigma-70 family RNA polymerase sigma factor</fullName>
    </submittedName>
</protein>
<gene>
    <name evidence="9" type="ORF">K8V08_11680</name>
</gene>
<dbReference type="PANTHER" id="PTHR43133">
    <property type="entry name" value="RNA POLYMERASE ECF-TYPE SIGMA FACTO"/>
    <property type="match status" value="1"/>
</dbReference>
<dbReference type="InterPro" id="IPR014284">
    <property type="entry name" value="RNA_pol_sigma-70_dom"/>
</dbReference>
<reference evidence="9" key="1">
    <citation type="journal article" date="2021" name="PeerJ">
        <title>Extensive microbial diversity within the chicken gut microbiome revealed by metagenomics and culture.</title>
        <authorList>
            <person name="Gilroy R."/>
            <person name="Ravi A."/>
            <person name="Getino M."/>
            <person name="Pursley I."/>
            <person name="Horton D.L."/>
            <person name="Alikhan N.F."/>
            <person name="Baker D."/>
            <person name="Gharbi K."/>
            <person name="Hall N."/>
            <person name="Watson M."/>
            <person name="Adriaenssens E.M."/>
            <person name="Foster-Nyarko E."/>
            <person name="Jarju S."/>
            <person name="Secka A."/>
            <person name="Antonio M."/>
            <person name="Oren A."/>
            <person name="Chaudhuri R.R."/>
            <person name="La Ragione R."/>
            <person name="Hildebrand F."/>
            <person name="Pallen M.J."/>
        </authorList>
    </citation>
    <scope>NUCLEOTIDE SEQUENCE</scope>
    <source>
        <strain evidence="9">ChiGjej5B5-7349</strain>
    </source>
</reference>
<dbReference type="PANTHER" id="PTHR43133:SF8">
    <property type="entry name" value="RNA POLYMERASE SIGMA FACTOR HI_1459-RELATED"/>
    <property type="match status" value="1"/>
</dbReference>
<name>A0A921SPN7_9MICO</name>
<feature type="domain" description="RNA polymerase sigma factor 70 region 4 type 2" evidence="8">
    <location>
        <begin position="105"/>
        <end position="146"/>
    </location>
</feature>
<dbReference type="Gene3D" id="1.10.1740.10">
    <property type="match status" value="1"/>
</dbReference>
<dbReference type="SUPFAM" id="SSF88946">
    <property type="entry name" value="Sigma2 domain of RNA polymerase sigma factors"/>
    <property type="match status" value="1"/>
</dbReference>
<dbReference type="InterPro" id="IPR039425">
    <property type="entry name" value="RNA_pol_sigma-70-like"/>
</dbReference>
<evidence type="ECO:0000259" key="7">
    <source>
        <dbReference type="Pfam" id="PF04542"/>
    </source>
</evidence>
<dbReference type="InterPro" id="IPR013325">
    <property type="entry name" value="RNA_pol_sigma_r2"/>
</dbReference>
<dbReference type="NCBIfam" id="TIGR02937">
    <property type="entry name" value="sigma70-ECF"/>
    <property type="match status" value="1"/>
</dbReference>
<dbReference type="EMBL" id="DYUK01000255">
    <property type="protein sequence ID" value="HJG81058.1"/>
    <property type="molecule type" value="Genomic_DNA"/>
</dbReference>
<feature type="region of interest" description="Disordered" evidence="6">
    <location>
        <begin position="153"/>
        <end position="192"/>
    </location>
</feature>
<dbReference type="GO" id="GO:0003677">
    <property type="term" value="F:DNA binding"/>
    <property type="evidence" value="ECO:0007669"/>
    <property type="project" value="UniProtKB-KW"/>
</dbReference>
<keyword evidence="2" id="KW-0805">Transcription regulation</keyword>
<dbReference type="InterPro" id="IPR036388">
    <property type="entry name" value="WH-like_DNA-bd_sf"/>
</dbReference>
<organism evidence="9 10">
    <name type="scientific">Brevibacterium senegalense</name>
    <dbReference type="NCBI Taxonomy" id="1033736"/>
    <lineage>
        <taxon>Bacteria</taxon>
        <taxon>Bacillati</taxon>
        <taxon>Actinomycetota</taxon>
        <taxon>Actinomycetes</taxon>
        <taxon>Micrococcales</taxon>
        <taxon>Brevibacteriaceae</taxon>
        <taxon>Brevibacterium</taxon>
    </lineage>
</organism>
<evidence type="ECO:0000256" key="6">
    <source>
        <dbReference type="SAM" id="MobiDB-lite"/>
    </source>
</evidence>
<dbReference type="Gene3D" id="1.10.10.10">
    <property type="entry name" value="Winged helix-like DNA-binding domain superfamily/Winged helix DNA-binding domain"/>
    <property type="match status" value="1"/>
</dbReference>
<feature type="domain" description="RNA polymerase sigma-70 region 2" evidence="7">
    <location>
        <begin position="9"/>
        <end position="75"/>
    </location>
</feature>
<evidence type="ECO:0000256" key="4">
    <source>
        <dbReference type="ARBA" id="ARBA00023125"/>
    </source>
</evidence>
<evidence type="ECO:0000313" key="10">
    <source>
        <dbReference type="Proteomes" id="UP000784435"/>
    </source>
</evidence>
<feature type="compositionally biased region" description="Basic and acidic residues" evidence="6">
    <location>
        <begin position="177"/>
        <end position="192"/>
    </location>
</feature>
<dbReference type="InterPro" id="IPR013324">
    <property type="entry name" value="RNA_pol_sigma_r3/r4-like"/>
</dbReference>
<dbReference type="Pfam" id="PF04542">
    <property type="entry name" value="Sigma70_r2"/>
    <property type="match status" value="1"/>
</dbReference>
<dbReference type="SUPFAM" id="SSF88659">
    <property type="entry name" value="Sigma3 and sigma4 domains of RNA polymerase sigma factors"/>
    <property type="match status" value="1"/>
</dbReference>
<dbReference type="AlphaFoldDB" id="A0A921SPN7"/>
<evidence type="ECO:0000256" key="1">
    <source>
        <dbReference type="ARBA" id="ARBA00010641"/>
    </source>
</evidence>
<evidence type="ECO:0000256" key="3">
    <source>
        <dbReference type="ARBA" id="ARBA00023082"/>
    </source>
</evidence>
<comment type="caution">
    <text evidence="9">The sequence shown here is derived from an EMBL/GenBank/DDBJ whole genome shotgun (WGS) entry which is preliminary data.</text>
</comment>
<accession>A0A921SPN7</accession>
<reference evidence="9" key="2">
    <citation type="submission" date="2021-09" db="EMBL/GenBank/DDBJ databases">
        <authorList>
            <person name="Gilroy R."/>
        </authorList>
    </citation>
    <scope>NUCLEOTIDE SEQUENCE</scope>
    <source>
        <strain evidence="9">ChiGjej5B5-7349</strain>
    </source>
</reference>
<evidence type="ECO:0000313" key="9">
    <source>
        <dbReference type="EMBL" id="HJG81058.1"/>
    </source>
</evidence>
<sequence>MRLPFEEAVTRHGPTVLRVCRAVLGAGADADDAWSETFLAALQAWPDLPEDTNVEAWLVRVAGRKAIDITRARARHAIPTDTLPERTTALGQAGDDTAHVWADVARLPERQRLAIAYHYLGGLPHTETAHRIGGTPDAVRRAAADGIRTLRRQLRAEQSPTDAARTADVSPPTAPDRTPRTSPDHRTDGAAR</sequence>
<dbReference type="InterPro" id="IPR013249">
    <property type="entry name" value="RNA_pol_sigma70_r4_t2"/>
</dbReference>
<evidence type="ECO:0000256" key="2">
    <source>
        <dbReference type="ARBA" id="ARBA00023015"/>
    </source>
</evidence>
<proteinExistence type="inferred from homology"/>
<keyword evidence="5" id="KW-0804">Transcription</keyword>
<dbReference type="GO" id="GO:0016987">
    <property type="term" value="F:sigma factor activity"/>
    <property type="evidence" value="ECO:0007669"/>
    <property type="project" value="UniProtKB-KW"/>
</dbReference>